<feature type="compositionally biased region" description="Polar residues" evidence="1">
    <location>
        <begin position="276"/>
        <end position="286"/>
    </location>
</feature>
<proteinExistence type="predicted"/>
<feature type="domain" description="BRCT" evidence="2">
    <location>
        <begin position="104"/>
        <end position="194"/>
    </location>
</feature>
<evidence type="ECO:0000256" key="1">
    <source>
        <dbReference type="SAM" id="MobiDB-lite"/>
    </source>
</evidence>
<dbReference type="CDD" id="cd17751">
    <property type="entry name" value="BRCT_microcephalin_rpt3"/>
    <property type="match status" value="1"/>
</dbReference>
<feature type="compositionally biased region" description="Polar residues" evidence="1">
    <location>
        <begin position="686"/>
        <end position="704"/>
    </location>
</feature>
<accession>A0A482VU83</accession>
<dbReference type="GO" id="GO:0000278">
    <property type="term" value="P:mitotic cell cycle"/>
    <property type="evidence" value="ECO:0007669"/>
    <property type="project" value="TreeGrafter"/>
</dbReference>
<feature type="region of interest" description="Disordered" evidence="1">
    <location>
        <begin position="761"/>
        <end position="794"/>
    </location>
</feature>
<feature type="region of interest" description="Disordered" evidence="1">
    <location>
        <begin position="451"/>
        <end position="740"/>
    </location>
</feature>
<dbReference type="CDD" id="cd17736">
    <property type="entry name" value="BRCT_microcephalin_rpt2"/>
    <property type="match status" value="1"/>
</dbReference>
<feature type="region of interest" description="Disordered" evidence="1">
    <location>
        <begin position="276"/>
        <end position="301"/>
    </location>
</feature>
<dbReference type="SUPFAM" id="SSF52113">
    <property type="entry name" value="BRCT domain"/>
    <property type="match status" value="3"/>
</dbReference>
<feature type="compositionally biased region" description="Low complexity" evidence="1">
    <location>
        <begin position="779"/>
        <end position="789"/>
    </location>
</feature>
<keyword evidence="4" id="KW-1185">Reference proteome</keyword>
<protein>
    <submittedName>
        <fullName evidence="3">Microcephalin</fullName>
    </submittedName>
</protein>
<feature type="domain" description="BRCT" evidence="2">
    <location>
        <begin position="900"/>
        <end position="980"/>
    </location>
</feature>
<name>A0A482VU83_ASBVE</name>
<feature type="region of interest" description="Disordered" evidence="1">
    <location>
        <begin position="74"/>
        <end position="93"/>
    </location>
</feature>
<feature type="compositionally biased region" description="Basic and acidic residues" evidence="1">
    <location>
        <begin position="454"/>
        <end position="471"/>
    </location>
</feature>
<evidence type="ECO:0000259" key="2">
    <source>
        <dbReference type="PROSITE" id="PS50172"/>
    </source>
</evidence>
<feature type="compositionally biased region" description="Basic and acidic residues" evidence="1">
    <location>
        <begin position="486"/>
        <end position="499"/>
    </location>
</feature>
<dbReference type="OrthoDB" id="2384350at2759"/>
<evidence type="ECO:0000313" key="4">
    <source>
        <dbReference type="Proteomes" id="UP000292052"/>
    </source>
</evidence>
<dbReference type="InterPro" id="IPR022047">
    <property type="entry name" value="Microcephalin-like"/>
</dbReference>
<dbReference type="PANTHER" id="PTHR14625">
    <property type="entry name" value="MICROCEPHALIN"/>
    <property type="match status" value="1"/>
</dbReference>
<evidence type="ECO:0000313" key="3">
    <source>
        <dbReference type="EMBL" id="RZC36452.1"/>
    </source>
</evidence>
<dbReference type="Proteomes" id="UP000292052">
    <property type="component" value="Unassembled WGS sequence"/>
</dbReference>
<feature type="domain" description="BRCT" evidence="2">
    <location>
        <begin position="838"/>
        <end position="887"/>
    </location>
</feature>
<dbReference type="Pfam" id="PF00533">
    <property type="entry name" value="BRCT"/>
    <property type="match status" value="1"/>
</dbReference>
<dbReference type="AlphaFoldDB" id="A0A482VU83"/>
<sequence>MSSISSQIPSADLMEALLKDPVKKAMLLQLIAQEKDGFEAYKRKEQRKSNNITPLKKLQRLHCESPTALQRRRALEKLHQDTTSESSSSELSEVATEVKGPKLPFEQLLKGVRAYVEVRRNDTDRSEGIKAVMKLMGATIRDQFTSDVTHVIFKDGSFTTYQKAKLMKIHLVSVLWLDAVRRNNARVPEKNYPAFGSKVCDENVSILCSQLQKDYEDIITDEKRRSLSALPEPHHKSLNKNRRRTMMTPQTSMSSYVTAQKSSRLLLSDDEVVQITSARDSNSPDLTSDDSDCGVIDGQTSKRSRDGLDLLQLSPQMTDDAGKSFGRNSSFFESGSESLINRVKNNNQRKTIHVITNMEITPNIESRSIRPKSGCVDKVTKILQNSTIQSIMTSSCNSDLTKSGLDKIEISSADSSDRTKSGLDRLAITRNSDSKNKENCSLTETTMSSLRLSDSFDKNKEKTVPNRDKSSAKVARGQTSSDTGSEEEKSSETSKERSVLKAGAGDAKKTGRRTNKPSLISSKSESEDGGETDNEPKGTRKNKRLLSASSSRSELENSTETDKKTKKKHGRSRNNDQDTDDVTSSRKSGRTSAERNKRLSSVSSNRSEGRRVNSGKSVTPRSSPTQPQTNPSPPKKSRAENSSSKKTRKLFNPNEERFISPSQDDKERDDYLKQKAKKCPDDVFINPNNVLITPLQTQNKSRNASLEHINWSSDESEKQKEKKKKKKAKNDTPAIRDSSADEQKDLLNLLTRKIDDDIQKRRSKRLSLSQANPKYHFTSSSSDSQSTNSLPITPIKRRSTLDFQTVSQTQQKRKLKLDPKRTSSIVCTKMHRHEVISFENTVRDLGMFFVEDQVSDKTTHLVAGESKRTINMLRAVARGCWILKPEWQCRLQRQAFGPKYSMDIFRDCGFIYVAKSTTPKQADLKELISICQGRVTGVYRNAAVVVGEYVRGEGVPCVTEAWVLDSITFNKLKPFKKYLIKSAGSESPQF</sequence>
<comment type="caution">
    <text evidence="3">The sequence shown here is derived from an EMBL/GenBank/DDBJ whole genome shotgun (WGS) entry which is preliminary data.</text>
</comment>
<feature type="compositionally biased region" description="Basic and acidic residues" evidence="1">
    <location>
        <begin position="654"/>
        <end position="681"/>
    </location>
</feature>
<dbReference type="CDD" id="cd17716">
    <property type="entry name" value="BRCT_microcephalin_rpt1"/>
    <property type="match status" value="1"/>
</dbReference>
<feature type="compositionally biased region" description="Low complexity" evidence="1">
    <location>
        <begin position="545"/>
        <end position="558"/>
    </location>
</feature>
<dbReference type="Gene3D" id="3.40.50.10190">
    <property type="entry name" value="BRCT domain"/>
    <property type="match status" value="3"/>
</dbReference>
<feature type="compositionally biased region" description="Low complexity" evidence="1">
    <location>
        <begin position="84"/>
        <end position="93"/>
    </location>
</feature>
<organism evidence="3 4">
    <name type="scientific">Asbolus verrucosus</name>
    <name type="common">Desert ironclad beetle</name>
    <dbReference type="NCBI Taxonomy" id="1661398"/>
    <lineage>
        <taxon>Eukaryota</taxon>
        <taxon>Metazoa</taxon>
        <taxon>Ecdysozoa</taxon>
        <taxon>Arthropoda</taxon>
        <taxon>Hexapoda</taxon>
        <taxon>Insecta</taxon>
        <taxon>Pterygota</taxon>
        <taxon>Neoptera</taxon>
        <taxon>Endopterygota</taxon>
        <taxon>Coleoptera</taxon>
        <taxon>Polyphaga</taxon>
        <taxon>Cucujiformia</taxon>
        <taxon>Tenebrionidae</taxon>
        <taxon>Pimeliinae</taxon>
        <taxon>Asbolus</taxon>
    </lineage>
</organism>
<feature type="compositionally biased region" description="Low complexity" evidence="1">
    <location>
        <begin position="619"/>
        <end position="629"/>
    </location>
</feature>
<dbReference type="STRING" id="1661398.A0A482VU83"/>
<gene>
    <name evidence="3" type="ORF">BDFB_004002</name>
</gene>
<dbReference type="Pfam" id="PF12738">
    <property type="entry name" value="PTCB-BRCT"/>
    <property type="match status" value="1"/>
</dbReference>
<dbReference type="PROSITE" id="PS50172">
    <property type="entry name" value="BRCT"/>
    <property type="match status" value="3"/>
</dbReference>
<dbReference type="EMBL" id="QDEB01061833">
    <property type="protein sequence ID" value="RZC36452.1"/>
    <property type="molecule type" value="Genomic_DNA"/>
</dbReference>
<reference evidence="3 4" key="1">
    <citation type="submission" date="2017-03" db="EMBL/GenBank/DDBJ databases">
        <title>Genome of the blue death feigning beetle - Asbolus verrucosus.</title>
        <authorList>
            <person name="Rider S.D."/>
        </authorList>
    </citation>
    <scope>NUCLEOTIDE SEQUENCE [LARGE SCALE GENOMIC DNA]</scope>
    <source>
        <strain evidence="3">Butters</strain>
        <tissue evidence="3">Head and leg muscle</tissue>
    </source>
</reference>
<dbReference type="SMART" id="SM00292">
    <property type="entry name" value="BRCT"/>
    <property type="match status" value="3"/>
</dbReference>
<dbReference type="InterPro" id="IPR001357">
    <property type="entry name" value="BRCT_dom"/>
</dbReference>
<dbReference type="InterPro" id="IPR036420">
    <property type="entry name" value="BRCT_dom_sf"/>
</dbReference>
<dbReference type="PANTHER" id="PTHR14625:SF3">
    <property type="entry name" value="MICROCEPHALIN"/>
    <property type="match status" value="1"/>
</dbReference>